<evidence type="ECO:0000313" key="3">
    <source>
        <dbReference type="EMBL" id="GAA4886027.1"/>
    </source>
</evidence>
<reference evidence="3" key="1">
    <citation type="journal article" date="2014" name="Int. J. Syst. Evol. Microbiol.">
        <title>Complete genome of a new Firmicutes species belonging to the dominant human colonic microbiota ('Ruminococcus bicirculans') reveals two chromosomes and a selective capacity to utilize plant glucans.</title>
        <authorList>
            <consortium name="NISC Comparative Sequencing Program"/>
            <person name="Wegmann U."/>
            <person name="Louis P."/>
            <person name="Goesmann A."/>
            <person name="Henrissat B."/>
            <person name="Duncan S.H."/>
            <person name="Flint H.J."/>
        </authorList>
    </citation>
    <scope>NUCLEOTIDE SEQUENCE</scope>
    <source>
        <strain evidence="3">JCM 13006</strain>
    </source>
</reference>
<reference evidence="4" key="2">
    <citation type="journal article" date="2019" name="Int. J. Syst. Evol. Microbiol.">
        <title>The Global Catalogue of Microorganisms (GCM) 10K type strain sequencing project: providing services to taxonomists for standard genome sequencing and annotation.</title>
        <authorList>
            <consortium name="The Broad Institute Genomics Platform"/>
            <consortium name="The Broad Institute Genome Sequencing Center for Infectious Disease"/>
            <person name="Wu L."/>
            <person name="Ma J."/>
        </authorList>
    </citation>
    <scope>NUCLEOTIDE SEQUENCE [LARGE SCALE GENOMIC DNA]</scope>
    <source>
        <strain evidence="4">JCM 13006</strain>
    </source>
</reference>
<proteinExistence type="predicted"/>
<reference evidence="3" key="3">
    <citation type="submission" date="2023-12" db="EMBL/GenBank/DDBJ databases">
        <authorList>
            <person name="Sun Q."/>
            <person name="Inoue M."/>
        </authorList>
    </citation>
    <scope>NUCLEOTIDE SEQUENCE</scope>
    <source>
        <strain evidence="3">JCM 13006</strain>
    </source>
</reference>
<evidence type="ECO:0000313" key="4">
    <source>
        <dbReference type="Proteomes" id="UP001501752"/>
    </source>
</evidence>
<evidence type="ECO:0000313" key="2">
    <source>
        <dbReference type="EMBL" id="GAA4830093.1"/>
    </source>
</evidence>
<sequence length="69" mass="7558">MVYTSNIGLDPKVPDPSLKTHPWPRKGPIKFTCHPIIEPFQGTHRSGDKADMAADPADRVPLGPGGRQR</sequence>
<organism evidence="3 4">
    <name type="scientific">Kitasatospora terrestris</name>
    <dbReference type="NCBI Taxonomy" id="258051"/>
    <lineage>
        <taxon>Bacteria</taxon>
        <taxon>Bacillati</taxon>
        <taxon>Actinomycetota</taxon>
        <taxon>Actinomycetes</taxon>
        <taxon>Kitasatosporales</taxon>
        <taxon>Streptomycetaceae</taxon>
        <taxon>Kitasatospora</taxon>
    </lineage>
</organism>
<dbReference type="Proteomes" id="UP001501752">
    <property type="component" value="Unassembled WGS sequence"/>
</dbReference>
<feature type="region of interest" description="Disordered" evidence="1">
    <location>
        <begin position="39"/>
        <end position="69"/>
    </location>
</feature>
<keyword evidence="4" id="KW-1185">Reference proteome</keyword>
<comment type="caution">
    <text evidence="3">The sequence shown here is derived from an EMBL/GenBank/DDBJ whole genome shotgun (WGS) entry which is preliminary data.</text>
</comment>
<name>A0ABP9ES17_9ACTN</name>
<gene>
    <name evidence="2" type="ORF">GCM10023235_00010</name>
    <name evidence="3" type="ORF">GCM10023235_78910</name>
</gene>
<dbReference type="EMBL" id="BAABIS010000001">
    <property type="protein sequence ID" value="GAA4830093.1"/>
    <property type="molecule type" value="Genomic_DNA"/>
</dbReference>
<protein>
    <submittedName>
        <fullName evidence="3">Uncharacterized protein</fullName>
    </submittedName>
</protein>
<feature type="region of interest" description="Disordered" evidence="1">
    <location>
        <begin position="1"/>
        <end position="26"/>
    </location>
</feature>
<dbReference type="EMBL" id="BAABIS010000001">
    <property type="protein sequence ID" value="GAA4886027.1"/>
    <property type="molecule type" value="Genomic_DNA"/>
</dbReference>
<evidence type="ECO:0000256" key="1">
    <source>
        <dbReference type="SAM" id="MobiDB-lite"/>
    </source>
</evidence>
<feature type="compositionally biased region" description="Basic and acidic residues" evidence="1">
    <location>
        <begin position="45"/>
        <end position="58"/>
    </location>
</feature>
<accession>A0ABP9ES17</accession>